<sequence>MGSKAPLSSRSEETNGGSGFQGSSWILEEGIRSLVSRDLSRINCVSNRRGFESSCVSNKAVVRINCVSNRSSEWVSKTMAERVRFSGSELGWDNDGGDGRGTDGGGRWVVDY</sequence>
<keyword evidence="3" id="KW-1185">Reference proteome</keyword>
<name>A0AAV2GBG1_9ROSI</name>
<reference evidence="2 3" key="1">
    <citation type="submission" date="2024-04" db="EMBL/GenBank/DDBJ databases">
        <authorList>
            <person name="Fracassetti M."/>
        </authorList>
    </citation>
    <scope>NUCLEOTIDE SEQUENCE [LARGE SCALE GENOMIC DNA]</scope>
</reference>
<evidence type="ECO:0000313" key="3">
    <source>
        <dbReference type="Proteomes" id="UP001497516"/>
    </source>
</evidence>
<feature type="region of interest" description="Disordered" evidence="1">
    <location>
        <begin position="1"/>
        <end position="23"/>
    </location>
</feature>
<protein>
    <submittedName>
        <fullName evidence="2">Uncharacterized protein</fullName>
    </submittedName>
</protein>
<dbReference type="Proteomes" id="UP001497516">
    <property type="component" value="Chromosome 8"/>
</dbReference>
<evidence type="ECO:0000256" key="1">
    <source>
        <dbReference type="SAM" id="MobiDB-lite"/>
    </source>
</evidence>
<proteinExistence type="predicted"/>
<accession>A0AAV2GBG1</accession>
<dbReference type="EMBL" id="OZ034821">
    <property type="protein sequence ID" value="CAL1406850.1"/>
    <property type="molecule type" value="Genomic_DNA"/>
</dbReference>
<dbReference type="AlphaFoldDB" id="A0AAV2GBG1"/>
<gene>
    <name evidence="2" type="ORF">LTRI10_LOCUS46549</name>
</gene>
<feature type="compositionally biased region" description="Gly residues" evidence="1">
    <location>
        <begin position="102"/>
        <end position="112"/>
    </location>
</feature>
<organism evidence="2 3">
    <name type="scientific">Linum trigynum</name>
    <dbReference type="NCBI Taxonomy" id="586398"/>
    <lineage>
        <taxon>Eukaryota</taxon>
        <taxon>Viridiplantae</taxon>
        <taxon>Streptophyta</taxon>
        <taxon>Embryophyta</taxon>
        <taxon>Tracheophyta</taxon>
        <taxon>Spermatophyta</taxon>
        <taxon>Magnoliopsida</taxon>
        <taxon>eudicotyledons</taxon>
        <taxon>Gunneridae</taxon>
        <taxon>Pentapetalae</taxon>
        <taxon>rosids</taxon>
        <taxon>fabids</taxon>
        <taxon>Malpighiales</taxon>
        <taxon>Linaceae</taxon>
        <taxon>Linum</taxon>
    </lineage>
</organism>
<evidence type="ECO:0000313" key="2">
    <source>
        <dbReference type="EMBL" id="CAL1406850.1"/>
    </source>
</evidence>
<feature type="region of interest" description="Disordered" evidence="1">
    <location>
        <begin position="91"/>
        <end position="112"/>
    </location>
</feature>